<dbReference type="STRING" id="546871.SAMN04488543_2127"/>
<dbReference type="InterPro" id="IPR017946">
    <property type="entry name" value="PLC-like_Pdiesterase_TIM-brl"/>
</dbReference>
<dbReference type="PROSITE" id="PS51704">
    <property type="entry name" value="GP_PDE"/>
    <property type="match status" value="1"/>
</dbReference>
<gene>
    <name evidence="2" type="ORF">SAMN04488543_2127</name>
</gene>
<sequence>MRADDYAFFRAPFLAFAHRGGAHYPPNLHRENTLHAFEQAAALGYRYFETDVHATADGVLLAFHDDRLDRVTDRSGVLATLPWAEVAEARIHGRDPIPRLADLLTSFPDARFNIDAKSPGAVDLLADTVDEHEAWDRVCVSSFGVARLHRLRRRLGHRVASSASAAGVAANRFLPWLTRVLNTSAPALQIPVRHLLGGREVMLLTPALVRAAHRAGKQVHVWTVDDAPLMEWLLEQGVDGIFTDRVDTLKDVLTAHGRWT</sequence>
<keyword evidence="3" id="KW-1185">Reference proteome</keyword>
<dbReference type="PANTHER" id="PTHR43805">
    <property type="entry name" value="GLYCEROPHOSPHORYL DIESTER PHOSPHODIESTERASE"/>
    <property type="match status" value="1"/>
</dbReference>
<evidence type="ECO:0000313" key="3">
    <source>
        <dbReference type="Proteomes" id="UP000199092"/>
    </source>
</evidence>
<feature type="domain" description="GP-PDE" evidence="1">
    <location>
        <begin position="13"/>
        <end position="253"/>
    </location>
</feature>
<dbReference type="Gene3D" id="3.20.20.190">
    <property type="entry name" value="Phosphatidylinositol (PI) phosphodiesterase"/>
    <property type="match status" value="1"/>
</dbReference>
<dbReference type="Pfam" id="PF03009">
    <property type="entry name" value="GDPD"/>
    <property type="match status" value="1"/>
</dbReference>
<dbReference type="OrthoDB" id="5241788at2"/>
<dbReference type="RefSeq" id="WP_091412760.1">
    <property type="nucleotide sequence ID" value="NZ_LT629749.1"/>
</dbReference>
<dbReference type="InterPro" id="IPR030395">
    <property type="entry name" value="GP_PDE_dom"/>
</dbReference>
<protein>
    <submittedName>
        <fullName evidence="2">Glycerophosphoryl diester phosphodiesterase</fullName>
    </submittedName>
</protein>
<dbReference type="EMBL" id="LT629749">
    <property type="protein sequence ID" value="SDS65190.1"/>
    <property type="molecule type" value="Genomic_DNA"/>
</dbReference>
<accession>A0A1H1TY79</accession>
<evidence type="ECO:0000259" key="1">
    <source>
        <dbReference type="PROSITE" id="PS51704"/>
    </source>
</evidence>
<reference evidence="2 3" key="1">
    <citation type="submission" date="2016-10" db="EMBL/GenBank/DDBJ databases">
        <authorList>
            <person name="de Groot N.N."/>
        </authorList>
    </citation>
    <scope>NUCLEOTIDE SEQUENCE [LARGE SCALE GENOMIC DNA]</scope>
    <source>
        <strain evidence="2 3">DSM 21741</strain>
    </source>
</reference>
<dbReference type="Proteomes" id="UP000199092">
    <property type="component" value="Chromosome I"/>
</dbReference>
<evidence type="ECO:0000313" key="2">
    <source>
        <dbReference type="EMBL" id="SDS65190.1"/>
    </source>
</evidence>
<name>A0A1H1TY79_9ACTN</name>
<dbReference type="GO" id="GO:0006629">
    <property type="term" value="P:lipid metabolic process"/>
    <property type="evidence" value="ECO:0007669"/>
    <property type="project" value="InterPro"/>
</dbReference>
<dbReference type="GO" id="GO:0008081">
    <property type="term" value="F:phosphoric diester hydrolase activity"/>
    <property type="evidence" value="ECO:0007669"/>
    <property type="project" value="InterPro"/>
</dbReference>
<dbReference type="AlphaFoldDB" id="A0A1H1TY79"/>
<dbReference type="SUPFAM" id="SSF51695">
    <property type="entry name" value="PLC-like phosphodiesterases"/>
    <property type="match status" value="1"/>
</dbReference>
<proteinExistence type="predicted"/>
<dbReference type="PANTHER" id="PTHR43805:SF1">
    <property type="entry name" value="GP-PDE DOMAIN-CONTAINING PROTEIN"/>
    <property type="match status" value="1"/>
</dbReference>
<organism evidence="2 3">
    <name type="scientific">Friedmanniella luteola</name>
    <dbReference type="NCBI Taxonomy" id="546871"/>
    <lineage>
        <taxon>Bacteria</taxon>
        <taxon>Bacillati</taxon>
        <taxon>Actinomycetota</taxon>
        <taxon>Actinomycetes</taxon>
        <taxon>Propionibacteriales</taxon>
        <taxon>Nocardioidaceae</taxon>
        <taxon>Friedmanniella</taxon>
    </lineage>
</organism>